<proteinExistence type="predicted"/>
<evidence type="ECO:0000313" key="3">
    <source>
        <dbReference type="Proteomes" id="UP000886998"/>
    </source>
</evidence>
<accession>A0A8X6IEB7</accession>
<dbReference type="AlphaFoldDB" id="A0A8X6IEB7"/>
<gene>
    <name evidence="2" type="primary">AVEN_184281_1</name>
    <name evidence="2" type="ORF">TNIN_464361</name>
</gene>
<name>A0A8X6IEB7_9ARAC</name>
<protein>
    <recommendedName>
        <fullName evidence="1">DUF6570 domain-containing protein</fullName>
    </recommendedName>
</protein>
<sequence length="243" mass="28551">MENVHRSQNRPWISDKLSVKEFRDNWYQTLASSKCGTKDQFKMTDSEYSDLEEKCGLSAMKCPAQNYIEITKDFNIPEGVDLETLRNRPVLLLCRRCKSHINSNKDHSPPKAYWNNLDPGRIQRELQELTQVEIRLLARIKPFIKILKFDLLLGQYRFRAQAVLFAQDLHEVTEKLPNMLPRPANNLDVVIVTETLENLNISREFSIDRSRANRALKWLVAEYELYKDVVIDQESRMEESDYV</sequence>
<dbReference type="Proteomes" id="UP000886998">
    <property type="component" value="Unassembled WGS sequence"/>
</dbReference>
<comment type="caution">
    <text evidence="2">The sequence shown here is derived from an EMBL/GenBank/DDBJ whole genome shotgun (WGS) entry which is preliminary data.</text>
</comment>
<reference evidence="2" key="1">
    <citation type="submission" date="2020-08" db="EMBL/GenBank/DDBJ databases">
        <title>Multicomponent nature underlies the extraordinary mechanical properties of spider dragline silk.</title>
        <authorList>
            <person name="Kono N."/>
            <person name="Nakamura H."/>
            <person name="Mori M."/>
            <person name="Yoshida Y."/>
            <person name="Ohtoshi R."/>
            <person name="Malay A.D."/>
            <person name="Moran D.A.P."/>
            <person name="Tomita M."/>
            <person name="Numata K."/>
            <person name="Arakawa K."/>
        </authorList>
    </citation>
    <scope>NUCLEOTIDE SEQUENCE</scope>
</reference>
<keyword evidence="3" id="KW-1185">Reference proteome</keyword>
<evidence type="ECO:0000313" key="2">
    <source>
        <dbReference type="EMBL" id="GFS42492.1"/>
    </source>
</evidence>
<organism evidence="2 3">
    <name type="scientific">Trichonephila inaurata madagascariensis</name>
    <dbReference type="NCBI Taxonomy" id="2747483"/>
    <lineage>
        <taxon>Eukaryota</taxon>
        <taxon>Metazoa</taxon>
        <taxon>Ecdysozoa</taxon>
        <taxon>Arthropoda</taxon>
        <taxon>Chelicerata</taxon>
        <taxon>Arachnida</taxon>
        <taxon>Araneae</taxon>
        <taxon>Araneomorphae</taxon>
        <taxon>Entelegynae</taxon>
        <taxon>Araneoidea</taxon>
        <taxon>Nephilidae</taxon>
        <taxon>Trichonephila</taxon>
        <taxon>Trichonephila inaurata</taxon>
    </lineage>
</organism>
<dbReference type="OrthoDB" id="6425635at2759"/>
<evidence type="ECO:0000259" key="1">
    <source>
        <dbReference type="Pfam" id="PF20209"/>
    </source>
</evidence>
<dbReference type="Pfam" id="PF20209">
    <property type="entry name" value="DUF6570"/>
    <property type="match status" value="1"/>
</dbReference>
<dbReference type="EMBL" id="BMAV01025555">
    <property type="protein sequence ID" value="GFS42492.1"/>
    <property type="molecule type" value="Genomic_DNA"/>
</dbReference>
<feature type="domain" description="DUF6570" evidence="1">
    <location>
        <begin position="106"/>
        <end position="234"/>
    </location>
</feature>
<dbReference type="InterPro" id="IPR046700">
    <property type="entry name" value="DUF6570"/>
</dbReference>